<dbReference type="InterPro" id="IPR001296">
    <property type="entry name" value="Glyco_trans_1"/>
</dbReference>
<evidence type="ECO:0000256" key="5">
    <source>
        <dbReference type="SAM" id="Phobius"/>
    </source>
</evidence>
<keyword evidence="5" id="KW-1133">Transmembrane helix</keyword>
<dbReference type="Proteomes" id="UP000030755">
    <property type="component" value="Unassembled WGS sequence"/>
</dbReference>
<evidence type="ECO:0000256" key="3">
    <source>
        <dbReference type="ARBA" id="ARBA00022679"/>
    </source>
</evidence>
<dbReference type="Pfam" id="PF08323">
    <property type="entry name" value="Glyco_transf_5"/>
    <property type="match status" value="1"/>
</dbReference>
<keyword evidence="4" id="KW-0035">Amyloplast</keyword>
<dbReference type="GO" id="GO:0016757">
    <property type="term" value="F:glycosyltransferase activity"/>
    <property type="evidence" value="ECO:0007669"/>
    <property type="project" value="UniProtKB-KW"/>
</dbReference>
<evidence type="ECO:0000256" key="4">
    <source>
        <dbReference type="ARBA" id="ARBA00023234"/>
    </source>
</evidence>
<evidence type="ECO:0000259" key="6">
    <source>
        <dbReference type="Pfam" id="PF00534"/>
    </source>
</evidence>
<evidence type="ECO:0000313" key="9">
    <source>
        <dbReference type="Proteomes" id="UP000030755"/>
    </source>
</evidence>
<feature type="transmembrane region" description="Helical" evidence="5">
    <location>
        <begin position="7"/>
        <end position="25"/>
    </location>
</feature>
<sequence length="509" mass="58161">MAGVRLIVIYIFIILNILYTNYTSVPIEFLVPHNFVTRVGMTLYKPNLVLHISKEYGKAKFGGMGTLITALANAQSIAASTLKISVLIPFYSFLKTRYTDISLECHVNVNISYTTISVPIWRIKDGDVVLFLAGQGNKFPFNISYYASNENEIYGDPEKQIYLTNDWKDLFFVKTAIEFAKVLGKQYNLIINAHGSTNALVGLIKYYMWVPFVYTVHDCTFEFDYSLEIQDLRIFFKDLINPRIWFLSQFKPSVFGLSHANTITTVSTDTQRRLLDDAVNSFTFNIRHMIKKIANSLEKVVVIPNCLEVRYPIKPFEFFKILHIRKSIREYLVHISVMPKESLRNEVWMLFVGRISKEKGADHFFGLIKRIAQHNELNDIKIFFIIMGQQFHDIDIEKLKSQIELHYAHSLLILDKSIQDDYGSSIRAACDLSIVGSVTEAFGLVALEALYFGHVIISTMAGGKQLTKDLEITETNSSRDGLTGVSPFFSLYPIPRNQIVGSIHTKYLL</sequence>
<protein>
    <submittedName>
        <fullName evidence="8">Uncharacterized protein</fullName>
    </submittedName>
</protein>
<organism evidence="8 9">
    <name type="scientific">Rozella allomycis (strain CSF55)</name>
    <dbReference type="NCBI Taxonomy" id="988480"/>
    <lineage>
        <taxon>Eukaryota</taxon>
        <taxon>Fungi</taxon>
        <taxon>Fungi incertae sedis</taxon>
        <taxon>Cryptomycota</taxon>
        <taxon>Cryptomycota incertae sedis</taxon>
        <taxon>Rozella</taxon>
    </lineage>
</organism>
<keyword evidence="2" id="KW-0328">Glycosyltransferase</keyword>
<feature type="domain" description="Glycosyl transferase family 1" evidence="6">
    <location>
        <begin position="346"/>
        <end position="463"/>
    </location>
</feature>
<evidence type="ECO:0000313" key="8">
    <source>
        <dbReference type="EMBL" id="EPZ31129.1"/>
    </source>
</evidence>
<dbReference type="STRING" id="988480.A0A075AMZ2"/>
<dbReference type="Gene3D" id="3.40.50.2000">
    <property type="entry name" value="Glycogen Phosphorylase B"/>
    <property type="match status" value="2"/>
</dbReference>
<evidence type="ECO:0000256" key="2">
    <source>
        <dbReference type="ARBA" id="ARBA00022676"/>
    </source>
</evidence>
<accession>A0A075AMZ2</accession>
<name>A0A075AMZ2_ROZAC</name>
<dbReference type="Pfam" id="PF00534">
    <property type="entry name" value="Glycos_transf_1"/>
    <property type="match status" value="1"/>
</dbReference>
<proteinExistence type="predicted"/>
<keyword evidence="5" id="KW-0472">Membrane</keyword>
<dbReference type="InterPro" id="IPR013534">
    <property type="entry name" value="Starch_synth_cat_dom"/>
</dbReference>
<keyword evidence="3" id="KW-0808">Transferase</keyword>
<dbReference type="HOGENOM" id="CLU_535454_0_0_1"/>
<gene>
    <name evidence="8" type="ORF">O9G_001040</name>
</gene>
<comment type="subcellular location">
    <subcellularLocation>
        <location evidence="1">Plastid</location>
        <location evidence="1">Amyloplast</location>
    </subcellularLocation>
</comment>
<dbReference type="EMBL" id="KE561300">
    <property type="protein sequence ID" value="EPZ31129.1"/>
    <property type="molecule type" value="Genomic_DNA"/>
</dbReference>
<keyword evidence="9" id="KW-1185">Reference proteome</keyword>
<evidence type="ECO:0000259" key="7">
    <source>
        <dbReference type="Pfam" id="PF08323"/>
    </source>
</evidence>
<keyword evidence="4" id="KW-0934">Plastid</keyword>
<dbReference type="PANTHER" id="PTHR45825">
    <property type="entry name" value="GRANULE-BOUND STARCH SYNTHASE 1, CHLOROPLASTIC/AMYLOPLASTIC"/>
    <property type="match status" value="1"/>
</dbReference>
<dbReference type="PANTHER" id="PTHR45825:SF11">
    <property type="entry name" value="ALPHA AMYLASE DOMAIN-CONTAINING PROTEIN"/>
    <property type="match status" value="1"/>
</dbReference>
<dbReference type="OrthoDB" id="512920at2759"/>
<dbReference type="AlphaFoldDB" id="A0A075AMZ2"/>
<dbReference type="SUPFAM" id="SSF53756">
    <property type="entry name" value="UDP-Glycosyltransferase/glycogen phosphorylase"/>
    <property type="match status" value="1"/>
</dbReference>
<reference evidence="8 9" key="1">
    <citation type="journal article" date="2013" name="Curr. Biol.">
        <title>Shared signatures of parasitism and phylogenomics unite Cryptomycota and microsporidia.</title>
        <authorList>
            <person name="James T.Y."/>
            <person name="Pelin A."/>
            <person name="Bonen L."/>
            <person name="Ahrendt S."/>
            <person name="Sain D."/>
            <person name="Corradi N."/>
            <person name="Stajich J.E."/>
        </authorList>
    </citation>
    <scope>NUCLEOTIDE SEQUENCE [LARGE SCALE GENOMIC DNA]</scope>
    <source>
        <strain evidence="8 9">CSF55</strain>
    </source>
</reference>
<evidence type="ECO:0000256" key="1">
    <source>
        <dbReference type="ARBA" id="ARBA00004602"/>
    </source>
</evidence>
<feature type="domain" description="Starch synthase catalytic" evidence="7">
    <location>
        <begin position="49"/>
        <end position="277"/>
    </location>
</feature>
<keyword evidence="5" id="KW-0812">Transmembrane</keyword>